<sequence>MLSDINALEQFSRQIARGRRTEEIADRQSNQTRYPENHEFHLGALTSGSYDLIIYLFDRYGSLFDEQLDDRLYGV</sequence>
<reference evidence="1 2" key="1">
    <citation type="submission" date="2019-07" db="EMBL/GenBank/DDBJ databases">
        <title>Whole genome shotgun sequence of Reyranella soli NBRC 108950.</title>
        <authorList>
            <person name="Hosoyama A."/>
            <person name="Uohara A."/>
            <person name="Ohji S."/>
            <person name="Ichikawa N."/>
        </authorList>
    </citation>
    <scope>NUCLEOTIDE SEQUENCE [LARGE SCALE GENOMIC DNA]</scope>
    <source>
        <strain evidence="1 2">NBRC 108950</strain>
    </source>
</reference>
<organism evidence="1 2">
    <name type="scientific">Reyranella soli</name>
    <dbReference type="NCBI Taxonomy" id="1230389"/>
    <lineage>
        <taxon>Bacteria</taxon>
        <taxon>Pseudomonadati</taxon>
        <taxon>Pseudomonadota</taxon>
        <taxon>Alphaproteobacteria</taxon>
        <taxon>Hyphomicrobiales</taxon>
        <taxon>Reyranellaceae</taxon>
        <taxon>Reyranella</taxon>
    </lineage>
</organism>
<evidence type="ECO:0000313" key="2">
    <source>
        <dbReference type="Proteomes" id="UP000321058"/>
    </source>
</evidence>
<name>A0A512N8P1_9HYPH</name>
<accession>A0A512N8P1</accession>
<proteinExistence type="predicted"/>
<dbReference type="AlphaFoldDB" id="A0A512N8P1"/>
<gene>
    <name evidence="1" type="ORF">RSO01_25030</name>
</gene>
<evidence type="ECO:0000313" key="1">
    <source>
        <dbReference type="EMBL" id="GEP55337.1"/>
    </source>
</evidence>
<keyword evidence="2" id="KW-1185">Reference proteome</keyword>
<dbReference type="RefSeq" id="WP_170303006.1">
    <property type="nucleotide sequence ID" value="NZ_BKAJ01000037.1"/>
</dbReference>
<dbReference type="EMBL" id="BKAJ01000037">
    <property type="protein sequence ID" value="GEP55337.1"/>
    <property type="molecule type" value="Genomic_DNA"/>
</dbReference>
<dbReference type="Proteomes" id="UP000321058">
    <property type="component" value="Unassembled WGS sequence"/>
</dbReference>
<protein>
    <submittedName>
        <fullName evidence="1">Uncharacterized protein</fullName>
    </submittedName>
</protein>
<comment type="caution">
    <text evidence="1">The sequence shown here is derived from an EMBL/GenBank/DDBJ whole genome shotgun (WGS) entry which is preliminary data.</text>
</comment>